<dbReference type="GeneID" id="65086207"/>
<accession>A0A1L7T6U2</accession>
<proteinExistence type="predicted"/>
<evidence type="ECO:0000313" key="2">
    <source>
        <dbReference type="EMBL" id="CVK91853.1"/>
    </source>
</evidence>
<reference evidence="3" key="1">
    <citation type="journal article" date="2016" name="Genome Biol. Evol.">
        <title>Comparative 'omics' of the Fusarium fujikuroi species complex highlights differences in genetic potential and metabolite synthesis.</title>
        <authorList>
            <person name="Niehaus E.-M."/>
            <person name="Muensterkoetter M."/>
            <person name="Proctor R.H."/>
            <person name="Brown D.W."/>
            <person name="Sharon A."/>
            <person name="Idan Y."/>
            <person name="Oren-Young L."/>
            <person name="Sieber C.M."/>
            <person name="Novak O."/>
            <person name="Pencik A."/>
            <person name="Tarkowska D."/>
            <person name="Hromadova K."/>
            <person name="Freeman S."/>
            <person name="Maymon M."/>
            <person name="Elazar M."/>
            <person name="Youssef S.A."/>
            <person name="El-Shabrawy E.S.M."/>
            <person name="Shalaby A.B.A."/>
            <person name="Houterman P."/>
            <person name="Brock N.L."/>
            <person name="Burkhardt I."/>
            <person name="Tsavkelova E.A."/>
            <person name="Dickschat J.S."/>
            <person name="Galuszka P."/>
            <person name="Gueldener U."/>
            <person name="Tudzynski B."/>
        </authorList>
    </citation>
    <scope>NUCLEOTIDE SEQUENCE [LARGE SCALE GENOMIC DNA]</scope>
    <source>
        <strain evidence="3">MRC7560</strain>
    </source>
</reference>
<dbReference type="RefSeq" id="XP_041681164.1">
    <property type="nucleotide sequence ID" value="XM_041830507.1"/>
</dbReference>
<gene>
    <name evidence="2" type="ORF">FMAN_06944</name>
</gene>
<sequence length="125" mass="13625">MACASNEPQAEPCNFFLLPTSTSSGSPCLVDVVDKIQTRQIHQKAHTLNYLIQRHDLERTLDKTCSIADTSLSTMAGLAADISQALDLILRHGLLHGASSSKANVVSRSRTRSKSLRPKKVLSRP</sequence>
<dbReference type="EMBL" id="FCQH01000005">
    <property type="protein sequence ID" value="CVK91853.1"/>
    <property type="molecule type" value="Genomic_DNA"/>
</dbReference>
<feature type="region of interest" description="Disordered" evidence="1">
    <location>
        <begin position="100"/>
        <end position="125"/>
    </location>
</feature>
<organism evidence="2 3">
    <name type="scientific">Fusarium mangiferae</name>
    <name type="common">Mango malformation disease fungus</name>
    <dbReference type="NCBI Taxonomy" id="192010"/>
    <lineage>
        <taxon>Eukaryota</taxon>
        <taxon>Fungi</taxon>
        <taxon>Dikarya</taxon>
        <taxon>Ascomycota</taxon>
        <taxon>Pezizomycotina</taxon>
        <taxon>Sordariomycetes</taxon>
        <taxon>Hypocreomycetidae</taxon>
        <taxon>Hypocreales</taxon>
        <taxon>Nectriaceae</taxon>
        <taxon>Fusarium</taxon>
        <taxon>Fusarium fujikuroi species complex</taxon>
    </lineage>
</organism>
<keyword evidence="3" id="KW-1185">Reference proteome</keyword>
<name>A0A1L7T6U2_FUSMA</name>
<dbReference type="AlphaFoldDB" id="A0A1L7T6U2"/>
<comment type="caution">
    <text evidence="2">The sequence shown here is derived from an EMBL/GenBank/DDBJ whole genome shotgun (WGS) entry which is preliminary data.</text>
</comment>
<evidence type="ECO:0000313" key="3">
    <source>
        <dbReference type="Proteomes" id="UP000184255"/>
    </source>
</evidence>
<dbReference type="VEuPathDB" id="FungiDB:FMAN_06944"/>
<dbReference type="Proteomes" id="UP000184255">
    <property type="component" value="Unassembled WGS sequence"/>
</dbReference>
<protein>
    <submittedName>
        <fullName evidence="2">Uncharacterized protein</fullName>
    </submittedName>
</protein>
<evidence type="ECO:0000256" key="1">
    <source>
        <dbReference type="SAM" id="MobiDB-lite"/>
    </source>
</evidence>
<feature type="compositionally biased region" description="Basic residues" evidence="1">
    <location>
        <begin position="109"/>
        <end position="125"/>
    </location>
</feature>